<proteinExistence type="predicted"/>
<dbReference type="PANTHER" id="PTHR31973:SF187">
    <property type="entry name" value="MUTATOR TRANSPOSASE MUDRA PROTEIN"/>
    <property type="match status" value="1"/>
</dbReference>
<name>A0A9Q1JL28_9CARY</name>
<evidence type="ECO:0000313" key="3">
    <source>
        <dbReference type="Proteomes" id="UP001153076"/>
    </source>
</evidence>
<protein>
    <submittedName>
        <fullName evidence="2">Uncharacterized protein</fullName>
    </submittedName>
</protein>
<dbReference type="OrthoDB" id="1302657at2759"/>
<dbReference type="PANTHER" id="PTHR31973">
    <property type="entry name" value="POLYPROTEIN, PUTATIVE-RELATED"/>
    <property type="match status" value="1"/>
</dbReference>
<accession>A0A9Q1JL28</accession>
<feature type="region of interest" description="Disordered" evidence="1">
    <location>
        <begin position="116"/>
        <end position="166"/>
    </location>
</feature>
<sequence>MLTVDADAKLYLSFWTICNIYNKRAHNQAMEAIRKDSMGAYEWLLDELVKHWARYTFPVHFKCPDNTTNFVESFNVKIEPFRYKSIFTLLEEIRMKFIKTIANRFQVAKSWASHRKRDRTEKRKLYTRSNTLRSSKSKQFGRNSRSHREGNVLEKRRGKDKPRKPKVGVKEEFIGQIDDNTLKKDKDNTSYFFFTNHCYTFFISVENTKNFIILASKSLTLFKSATFFI</sequence>
<evidence type="ECO:0000256" key="1">
    <source>
        <dbReference type="SAM" id="MobiDB-lite"/>
    </source>
</evidence>
<feature type="compositionally biased region" description="Polar residues" evidence="1">
    <location>
        <begin position="127"/>
        <end position="143"/>
    </location>
</feature>
<keyword evidence="3" id="KW-1185">Reference proteome</keyword>
<reference evidence="2" key="1">
    <citation type="submission" date="2022-04" db="EMBL/GenBank/DDBJ databases">
        <title>Carnegiea gigantea Genome sequencing and assembly v2.</title>
        <authorList>
            <person name="Copetti D."/>
            <person name="Sanderson M.J."/>
            <person name="Burquez A."/>
            <person name="Wojciechowski M.F."/>
        </authorList>
    </citation>
    <scope>NUCLEOTIDE SEQUENCE</scope>
    <source>
        <strain evidence="2">SGP5-SGP5p</strain>
        <tissue evidence="2">Aerial part</tissue>
    </source>
</reference>
<dbReference type="EMBL" id="JAKOGI010002299">
    <property type="protein sequence ID" value="KAJ8422315.1"/>
    <property type="molecule type" value="Genomic_DNA"/>
</dbReference>
<feature type="compositionally biased region" description="Basic and acidic residues" evidence="1">
    <location>
        <begin position="146"/>
        <end position="157"/>
    </location>
</feature>
<dbReference type="AlphaFoldDB" id="A0A9Q1JL28"/>
<organism evidence="2 3">
    <name type="scientific">Carnegiea gigantea</name>
    <dbReference type="NCBI Taxonomy" id="171969"/>
    <lineage>
        <taxon>Eukaryota</taxon>
        <taxon>Viridiplantae</taxon>
        <taxon>Streptophyta</taxon>
        <taxon>Embryophyta</taxon>
        <taxon>Tracheophyta</taxon>
        <taxon>Spermatophyta</taxon>
        <taxon>Magnoliopsida</taxon>
        <taxon>eudicotyledons</taxon>
        <taxon>Gunneridae</taxon>
        <taxon>Pentapetalae</taxon>
        <taxon>Caryophyllales</taxon>
        <taxon>Cactineae</taxon>
        <taxon>Cactaceae</taxon>
        <taxon>Cactoideae</taxon>
        <taxon>Echinocereeae</taxon>
        <taxon>Carnegiea</taxon>
    </lineage>
</organism>
<gene>
    <name evidence="2" type="ORF">Cgig2_028200</name>
</gene>
<comment type="caution">
    <text evidence="2">The sequence shown here is derived from an EMBL/GenBank/DDBJ whole genome shotgun (WGS) entry which is preliminary data.</text>
</comment>
<dbReference type="Proteomes" id="UP001153076">
    <property type="component" value="Unassembled WGS sequence"/>
</dbReference>
<evidence type="ECO:0000313" key="2">
    <source>
        <dbReference type="EMBL" id="KAJ8422315.1"/>
    </source>
</evidence>